<keyword evidence="2" id="KW-1185">Reference proteome</keyword>
<name>A0ABT5B1F7_9BACT</name>
<evidence type="ECO:0008006" key="3">
    <source>
        <dbReference type="Google" id="ProtNLM"/>
    </source>
</evidence>
<dbReference type="RefSeq" id="WP_271994629.1">
    <property type="nucleotide sequence ID" value="NZ_JAQNDN010000001.1"/>
</dbReference>
<dbReference type="EMBL" id="JAQNDN010000001">
    <property type="protein sequence ID" value="MDC0666891.1"/>
    <property type="molecule type" value="Genomic_DNA"/>
</dbReference>
<dbReference type="PANTHER" id="PTHR39431">
    <property type="entry name" value="FRPA/C-RELATED PROTEIN"/>
    <property type="match status" value="1"/>
</dbReference>
<comment type="caution">
    <text evidence="1">The sequence shown here is derived from an EMBL/GenBank/DDBJ whole genome shotgun (WGS) entry which is preliminary data.</text>
</comment>
<gene>
    <name evidence="1" type="ORF">POL58_04050</name>
</gene>
<protein>
    <recommendedName>
        <fullName evidence="3">EF-hand domain-containing protein</fullName>
    </recommendedName>
</protein>
<dbReference type="Proteomes" id="UP001217838">
    <property type="component" value="Unassembled WGS sequence"/>
</dbReference>
<proteinExistence type="predicted"/>
<reference evidence="1 2" key="1">
    <citation type="submission" date="2022-11" db="EMBL/GenBank/DDBJ databases">
        <title>Minimal conservation of predation-associated metabolite biosynthetic gene clusters underscores biosynthetic potential of Myxococcota including descriptions for ten novel species: Archangium lansinium sp. nov., Myxococcus landrumus sp. nov., Nannocystis bai.</title>
        <authorList>
            <person name="Ahearne A."/>
            <person name="Stevens C."/>
            <person name="Dowd S."/>
        </authorList>
    </citation>
    <scope>NUCLEOTIDE SEQUENCE [LARGE SCALE GENOMIC DNA]</scope>
    <source>
        <strain evidence="1 2">NCELM</strain>
    </source>
</reference>
<organism evidence="1 2">
    <name type="scientific">Nannocystis radixulma</name>
    <dbReference type="NCBI Taxonomy" id="2995305"/>
    <lineage>
        <taxon>Bacteria</taxon>
        <taxon>Pseudomonadati</taxon>
        <taxon>Myxococcota</taxon>
        <taxon>Polyangia</taxon>
        <taxon>Nannocystales</taxon>
        <taxon>Nannocystaceae</taxon>
        <taxon>Nannocystis</taxon>
    </lineage>
</organism>
<sequence>MARARPRRRRRDRSGRELFGSGTVLASGLPARHGFEALAEHDLNRDGKIDAADPVFAELVLRSDGDGDRRGELAELLPVRHVDLVAIHLDVAVRAECDERGSCGRERARFEYRGLGGEVRSGEVVDVYLVCQ</sequence>
<evidence type="ECO:0000313" key="1">
    <source>
        <dbReference type="EMBL" id="MDC0666891.1"/>
    </source>
</evidence>
<accession>A0ABT5B1F7</accession>
<evidence type="ECO:0000313" key="2">
    <source>
        <dbReference type="Proteomes" id="UP001217838"/>
    </source>
</evidence>
<dbReference type="PANTHER" id="PTHR39431:SF1">
    <property type="entry name" value="FRPA_C-RELATED PROTEIN"/>
    <property type="match status" value="1"/>
</dbReference>